<comment type="caution">
    <text evidence="2">The sequence shown here is derived from an EMBL/GenBank/DDBJ whole genome shotgun (WGS) entry which is preliminary data.</text>
</comment>
<dbReference type="GO" id="GO:0019284">
    <property type="term" value="P:L-methionine salvage from S-adenosylmethionine"/>
    <property type="evidence" value="ECO:0007669"/>
    <property type="project" value="TreeGrafter"/>
</dbReference>
<dbReference type="SUPFAM" id="SSF53167">
    <property type="entry name" value="Purine and uridine phosphorylases"/>
    <property type="match status" value="1"/>
</dbReference>
<dbReference type="GO" id="GO:0008782">
    <property type="term" value="F:adenosylhomocysteine nucleosidase activity"/>
    <property type="evidence" value="ECO:0007669"/>
    <property type="project" value="TreeGrafter"/>
</dbReference>
<gene>
    <name evidence="2" type="ORF">FYJ69_01215</name>
</gene>
<dbReference type="GO" id="GO:0008930">
    <property type="term" value="F:methylthioadenosine nucleosidase activity"/>
    <property type="evidence" value="ECO:0007669"/>
    <property type="project" value="TreeGrafter"/>
</dbReference>
<evidence type="ECO:0000313" key="2">
    <source>
        <dbReference type="EMBL" id="MST59534.1"/>
    </source>
</evidence>
<sequence>MAYKTRHFVTQCCYFGPPPDCMATCRASWIRTVRLGAALGYTCRVTLQEPHRNPIGANAIAAPGGVRAHRQGAYMVKTVAVLSALRKESLAFFELGGEEPRRRCGVELARRSVAGLDVVAAAGGMGTINAAASAQLLIDACRPDVLLFCGIAGSLNPRIGQGDVVVGERLECLEADMDIIAESEPHLTSFPSDARLVRLAKEELEARSFERVDNVRESGSDASASKYGTLAPHAPRYVCGAIATSDLFSTAPDVLREVRGRYAADCEEMEGVAAAQVAARAGVPFLAIRSISNVCGEPYEELDGREADLAATARLAADVTMGVIARLAAKGLDSR</sequence>
<dbReference type="Gene3D" id="3.40.50.1580">
    <property type="entry name" value="Nucleoside phosphorylase domain"/>
    <property type="match status" value="1"/>
</dbReference>
<dbReference type="PANTHER" id="PTHR46832">
    <property type="entry name" value="5'-METHYLTHIOADENOSINE/S-ADENOSYLHOMOCYSTEINE NUCLEOSIDASE"/>
    <property type="match status" value="1"/>
</dbReference>
<evidence type="ECO:0000313" key="3">
    <source>
        <dbReference type="Proteomes" id="UP000434342"/>
    </source>
</evidence>
<dbReference type="GO" id="GO:0005829">
    <property type="term" value="C:cytosol"/>
    <property type="evidence" value="ECO:0007669"/>
    <property type="project" value="TreeGrafter"/>
</dbReference>
<dbReference type="PANTHER" id="PTHR46832:SF1">
    <property type="entry name" value="5'-METHYLTHIOADENOSINE_S-ADENOSYLHOMOCYSTEINE NUCLEOSIDASE"/>
    <property type="match status" value="1"/>
</dbReference>
<dbReference type="EMBL" id="VUND01000001">
    <property type="protein sequence ID" value="MST59534.1"/>
    <property type="molecule type" value="Genomic_DNA"/>
</dbReference>
<name>A0A6N7X7X3_9ACTN</name>
<dbReference type="AlphaFoldDB" id="A0A6N7X7X3"/>
<dbReference type="InterPro" id="IPR000845">
    <property type="entry name" value="Nucleoside_phosphorylase_d"/>
</dbReference>
<dbReference type="CDD" id="cd09008">
    <property type="entry name" value="MTAN"/>
    <property type="match status" value="1"/>
</dbReference>
<reference evidence="2 3" key="1">
    <citation type="submission" date="2019-08" db="EMBL/GenBank/DDBJ databases">
        <title>In-depth cultivation of the pig gut microbiome towards novel bacterial diversity and tailored functional studies.</title>
        <authorList>
            <person name="Wylensek D."/>
            <person name="Hitch T.C.A."/>
            <person name="Clavel T."/>
        </authorList>
    </citation>
    <scope>NUCLEOTIDE SEQUENCE [LARGE SCALE GENOMIC DNA]</scope>
    <source>
        <strain evidence="2 3">WB01_CNA04</strain>
    </source>
</reference>
<feature type="domain" description="Nucleoside phosphorylase" evidence="1">
    <location>
        <begin position="101"/>
        <end position="318"/>
    </location>
</feature>
<dbReference type="Proteomes" id="UP000434342">
    <property type="component" value="Unassembled WGS sequence"/>
</dbReference>
<proteinExistence type="predicted"/>
<protein>
    <submittedName>
        <fullName evidence="2">5'-methylthioadenosine/S-adenosylhomocysteine nucleosidase</fullName>
    </submittedName>
</protein>
<dbReference type="GO" id="GO:0009116">
    <property type="term" value="P:nucleoside metabolic process"/>
    <property type="evidence" value="ECO:0007669"/>
    <property type="project" value="InterPro"/>
</dbReference>
<accession>A0A6N7X7X3</accession>
<evidence type="ECO:0000259" key="1">
    <source>
        <dbReference type="Pfam" id="PF01048"/>
    </source>
</evidence>
<dbReference type="InterPro" id="IPR035994">
    <property type="entry name" value="Nucleoside_phosphorylase_sf"/>
</dbReference>
<organism evidence="2 3">
    <name type="scientific">Parafannyhessea umbonata</name>
    <dbReference type="NCBI Taxonomy" id="604330"/>
    <lineage>
        <taxon>Bacteria</taxon>
        <taxon>Bacillati</taxon>
        <taxon>Actinomycetota</taxon>
        <taxon>Coriobacteriia</taxon>
        <taxon>Coriobacteriales</taxon>
        <taxon>Atopobiaceae</taxon>
        <taxon>Parafannyhessea</taxon>
    </lineage>
</organism>
<dbReference type="Pfam" id="PF01048">
    <property type="entry name" value="PNP_UDP_1"/>
    <property type="match status" value="1"/>
</dbReference>